<keyword evidence="7" id="KW-1185">Reference proteome</keyword>
<feature type="binding site" evidence="5">
    <location>
        <position position="39"/>
    </location>
    <ligand>
        <name>ATP</name>
        <dbReference type="ChEBI" id="CHEBI:30616"/>
    </ligand>
</feature>
<evidence type="ECO:0000256" key="3">
    <source>
        <dbReference type="ARBA" id="ARBA00022840"/>
    </source>
</evidence>
<dbReference type="UniPathway" id="UPA00241"/>
<feature type="binding site" evidence="5">
    <location>
        <begin position="179"/>
        <end position="181"/>
    </location>
    <ligand>
        <name>ATP</name>
        <dbReference type="ChEBI" id="CHEBI:30616"/>
    </ligand>
</feature>
<dbReference type="RefSeq" id="WP_091688676.1">
    <property type="nucleotide sequence ID" value="NZ_CAAGSJ010000003.1"/>
</dbReference>
<dbReference type="InterPro" id="IPR002855">
    <property type="entry name" value="PPS/PS"/>
</dbReference>
<dbReference type="Proteomes" id="UP000243338">
    <property type="component" value="Unassembled WGS sequence"/>
</dbReference>
<feature type="binding site" evidence="5">
    <location>
        <position position="17"/>
    </location>
    <ligand>
        <name>ATP</name>
        <dbReference type="ChEBI" id="CHEBI:30616"/>
    </ligand>
</feature>
<evidence type="ECO:0000256" key="2">
    <source>
        <dbReference type="ARBA" id="ARBA00022741"/>
    </source>
</evidence>
<evidence type="ECO:0000256" key="4">
    <source>
        <dbReference type="ARBA" id="ARBA00022993"/>
    </source>
</evidence>
<evidence type="ECO:0000313" key="6">
    <source>
        <dbReference type="EMBL" id="SES67699.1"/>
    </source>
</evidence>
<dbReference type="GO" id="GO:0015937">
    <property type="term" value="P:coenzyme A biosynthetic process"/>
    <property type="evidence" value="ECO:0007669"/>
    <property type="project" value="UniProtKB-UniRule"/>
</dbReference>
<keyword evidence="1 5" id="KW-0436">Ligase</keyword>
<keyword evidence="3 5" id="KW-0067">ATP-binding</keyword>
<dbReference type="EMBL" id="FOHQ01000001">
    <property type="protein sequence ID" value="SES67699.1"/>
    <property type="molecule type" value="Genomic_DNA"/>
</dbReference>
<feature type="binding site" evidence="5">
    <location>
        <begin position="185"/>
        <end position="186"/>
    </location>
    <ligand>
        <name>ATP</name>
        <dbReference type="ChEBI" id="CHEBI:30616"/>
    </ligand>
</feature>
<name>A0A1H9YFA8_9EURY</name>
<dbReference type="STRING" id="1353158.SAMN04488587_0517"/>
<dbReference type="Gene3D" id="3.40.50.12640">
    <property type="entry name" value="Phosphopantoate/pantothenate synthetase"/>
    <property type="match status" value="1"/>
</dbReference>
<dbReference type="PANTHER" id="PTHR40695">
    <property type="entry name" value="4-PHOSPHOPANTOATE--BETA-ALANINE LIGASE"/>
    <property type="match status" value="1"/>
</dbReference>
<sequence length="250" mass="27436">MSDIPKDHPRYVSLMTREKIVEGVELGITSQQGLVAQGRGECFDYLTGEQTTDSALIAEKVGVAMLLLAERPVLSVNGNAAALVPDSLVKLSEVTGVPLEVNLFHRSEERVNRIINHLKDHGALEVLGSKADARLALQHSRAIVDSEGIYNADVVLVPLEDGDRCQALVGMGKSVITIDLNPLSRTSRTANVTIVDNVVRAMDNMIDLSYGMKELDEAELRKLVEEYDNSRTLSDAVRQMIRKLEELSDT</sequence>
<gene>
    <name evidence="6" type="ORF">SAMN04488587_0517</name>
</gene>
<feature type="binding site" evidence="5">
    <location>
        <begin position="197"/>
        <end position="198"/>
    </location>
    <ligand>
        <name>ATP</name>
        <dbReference type="ChEBI" id="CHEBI:30616"/>
    </ligand>
</feature>
<dbReference type="GO" id="GO:0016881">
    <property type="term" value="F:acid-amino acid ligase activity"/>
    <property type="evidence" value="ECO:0007669"/>
    <property type="project" value="UniProtKB-UniRule"/>
</dbReference>
<keyword evidence="2 5" id="KW-0547">Nucleotide-binding</keyword>
<organism evidence="6 7">
    <name type="scientific">Methanococcoides vulcani</name>
    <dbReference type="NCBI Taxonomy" id="1353158"/>
    <lineage>
        <taxon>Archaea</taxon>
        <taxon>Methanobacteriati</taxon>
        <taxon>Methanobacteriota</taxon>
        <taxon>Stenosarchaea group</taxon>
        <taxon>Methanomicrobia</taxon>
        <taxon>Methanosarcinales</taxon>
        <taxon>Methanosarcinaceae</taxon>
        <taxon>Methanococcoides</taxon>
    </lineage>
</organism>
<keyword evidence="4 5" id="KW-0173">Coenzyme A biosynthesis</keyword>
<dbReference type="OrthoDB" id="10078at2157"/>
<proteinExistence type="inferred from homology"/>
<accession>A0A1H9YFA8</accession>
<evidence type="ECO:0000256" key="5">
    <source>
        <dbReference type="HAMAP-Rule" id="MF_02224"/>
    </source>
</evidence>
<dbReference type="PIRSF" id="PIRSF004853">
    <property type="entry name" value="UCP004853"/>
    <property type="match status" value="1"/>
</dbReference>
<dbReference type="PANTHER" id="PTHR40695:SF1">
    <property type="entry name" value="4-PHOSPHOPANTOATE--BETA-ALANINE LIGASE"/>
    <property type="match status" value="1"/>
</dbReference>
<dbReference type="NCBIfam" id="NF041123">
    <property type="entry name" value="phpantohe_syn_Arch"/>
    <property type="match status" value="1"/>
</dbReference>
<comment type="function">
    <text evidence="5">Catalyzes the condensation of (R)-4-phosphopantoate and beta-alanine to 4'-phosphopantothenate in the CoA biosynthesis pathway.</text>
</comment>
<comment type="catalytic activity">
    <reaction evidence="5">
        <text>(R)-4-phosphopantoate + beta-alanine + ATP = (R)-4'-phosphopantothenate + AMP + diphosphate + H(+)</text>
        <dbReference type="Rhea" id="RHEA:27930"/>
        <dbReference type="ChEBI" id="CHEBI:10986"/>
        <dbReference type="ChEBI" id="CHEBI:15378"/>
        <dbReference type="ChEBI" id="CHEBI:30616"/>
        <dbReference type="ChEBI" id="CHEBI:33019"/>
        <dbReference type="ChEBI" id="CHEBI:57966"/>
        <dbReference type="ChEBI" id="CHEBI:61294"/>
        <dbReference type="ChEBI" id="CHEBI:456215"/>
        <dbReference type="EC" id="6.3.2.36"/>
    </reaction>
</comment>
<comment type="pathway">
    <text evidence="5">Cofactor biosynthesis; coenzyme A biosynthesis.</text>
</comment>
<evidence type="ECO:0000313" key="7">
    <source>
        <dbReference type="Proteomes" id="UP000243338"/>
    </source>
</evidence>
<comment type="subunit">
    <text evidence="5">Homodimer.</text>
</comment>
<dbReference type="InterPro" id="IPR038138">
    <property type="entry name" value="PPS/PS_sf"/>
</dbReference>
<dbReference type="HAMAP" id="MF_02224">
    <property type="entry name" value="PPS"/>
    <property type="match status" value="1"/>
</dbReference>
<dbReference type="Pfam" id="PF02006">
    <property type="entry name" value="PPS_PS"/>
    <property type="match status" value="1"/>
</dbReference>
<comment type="similarity">
    <text evidence="5">Belongs to the archaeal phosphopantothenate synthetase family.</text>
</comment>
<dbReference type="EC" id="6.3.2.36" evidence="5"/>
<protein>
    <recommendedName>
        <fullName evidence="5">4-phosphopantoate--beta-alanine ligase</fullName>
        <ecNumber evidence="5">6.3.2.36</ecNumber>
    </recommendedName>
    <alternativeName>
        <fullName evidence="5">Phosphopantothenate synthetase</fullName>
        <shortName evidence="5">PPS</shortName>
    </alternativeName>
</protein>
<dbReference type="NCBIfam" id="NF010324">
    <property type="entry name" value="PRK13761.1"/>
    <property type="match status" value="1"/>
</dbReference>
<dbReference type="GO" id="GO:0005524">
    <property type="term" value="F:ATP binding"/>
    <property type="evidence" value="ECO:0007669"/>
    <property type="project" value="UniProtKB-KW"/>
</dbReference>
<reference evidence="7" key="1">
    <citation type="submission" date="2016-10" db="EMBL/GenBank/DDBJ databases">
        <authorList>
            <person name="Varghese N."/>
            <person name="Submissions S."/>
        </authorList>
    </citation>
    <scope>NUCLEOTIDE SEQUENCE [LARGE SCALE GENOMIC DNA]</scope>
    <source>
        <strain evidence="7">SLH 33</strain>
    </source>
</reference>
<evidence type="ECO:0000256" key="1">
    <source>
        <dbReference type="ARBA" id="ARBA00022598"/>
    </source>
</evidence>
<dbReference type="AlphaFoldDB" id="A0A1H9YFA8"/>